<dbReference type="Gene3D" id="3.40.50.1010">
    <property type="entry name" value="5'-nuclease"/>
    <property type="match status" value="1"/>
</dbReference>
<proteinExistence type="predicted"/>
<name>A0A7S4IM16_9STRA</name>
<dbReference type="Pfam" id="PF24779">
    <property type="entry name" value="UTP23_sensor"/>
    <property type="match status" value="1"/>
</dbReference>
<accession>A0A7S4IM16</accession>
<feature type="compositionally biased region" description="Basic and acidic residues" evidence="1">
    <location>
        <begin position="225"/>
        <end position="244"/>
    </location>
</feature>
<dbReference type="SUPFAM" id="SSF88723">
    <property type="entry name" value="PIN domain-like"/>
    <property type="match status" value="1"/>
</dbReference>
<evidence type="ECO:0000313" key="3">
    <source>
        <dbReference type="EMBL" id="CAE2233379.1"/>
    </source>
</evidence>
<feature type="compositionally biased region" description="Basic residues" evidence="1">
    <location>
        <begin position="245"/>
        <end position="254"/>
    </location>
</feature>
<evidence type="ECO:0000259" key="2">
    <source>
        <dbReference type="Pfam" id="PF24779"/>
    </source>
</evidence>
<dbReference type="InterPro" id="IPR057776">
    <property type="entry name" value="UTP23_sensor"/>
</dbReference>
<sequence>MRYGRAKAARKTLKFYSLNSSERIGPPYRVLCDGNFLAASAKHKIPLRDRLTKNLQGEKFELFVLRSALDELRDLAEAHEGREEAGSMFQEARQFGLDECEIIERDAIPPPLDGGGVDAAKDAMAELGDPGRDIVRLVSGSADRKVPPNPGGYLVATQDEALSGMLRRMPLVPQLRLSRVVLLLEAPSAASRRFASGIERRKEMSGGGLMTAQEKELISTVRRRDRADKKETREKDQREEQRRRGTERRKKKAKGPNPLSCKKRKAADASQAGSSDNADKKTRRRRKK</sequence>
<dbReference type="EMBL" id="HBKQ01018916">
    <property type="protein sequence ID" value="CAE2233379.1"/>
    <property type="molecule type" value="Transcribed_RNA"/>
</dbReference>
<protein>
    <recommendedName>
        <fullName evidence="2">UTP23 sensor motif region domain-containing protein</fullName>
    </recommendedName>
</protein>
<dbReference type="InterPro" id="IPR029060">
    <property type="entry name" value="PIN-like_dom_sf"/>
</dbReference>
<gene>
    <name evidence="3" type="ORF">OAUR00152_LOCUS12850</name>
</gene>
<dbReference type="PANTHER" id="PTHR12416">
    <property type="entry name" value="RRNA-PROCESSING PROTEIN UTP23 HOMOLOG"/>
    <property type="match status" value="1"/>
</dbReference>
<feature type="domain" description="UTP23 sensor motif region" evidence="2">
    <location>
        <begin position="248"/>
        <end position="265"/>
    </location>
</feature>
<evidence type="ECO:0000256" key="1">
    <source>
        <dbReference type="SAM" id="MobiDB-lite"/>
    </source>
</evidence>
<dbReference type="AlphaFoldDB" id="A0A7S4IM16"/>
<reference evidence="3" key="1">
    <citation type="submission" date="2021-01" db="EMBL/GenBank/DDBJ databases">
        <authorList>
            <person name="Corre E."/>
            <person name="Pelletier E."/>
            <person name="Niang G."/>
            <person name="Scheremetjew M."/>
            <person name="Finn R."/>
            <person name="Kale V."/>
            <person name="Holt S."/>
            <person name="Cochrane G."/>
            <person name="Meng A."/>
            <person name="Brown T."/>
            <person name="Cohen L."/>
        </authorList>
    </citation>
    <scope>NUCLEOTIDE SEQUENCE</scope>
    <source>
        <strain evidence="3">Isolate 1302-5</strain>
    </source>
</reference>
<feature type="region of interest" description="Disordered" evidence="1">
    <location>
        <begin position="204"/>
        <end position="288"/>
    </location>
</feature>
<organism evidence="3">
    <name type="scientific">Odontella aurita</name>
    <dbReference type="NCBI Taxonomy" id="265563"/>
    <lineage>
        <taxon>Eukaryota</taxon>
        <taxon>Sar</taxon>
        <taxon>Stramenopiles</taxon>
        <taxon>Ochrophyta</taxon>
        <taxon>Bacillariophyta</taxon>
        <taxon>Mediophyceae</taxon>
        <taxon>Biddulphiophycidae</taxon>
        <taxon>Eupodiscales</taxon>
        <taxon>Odontellaceae</taxon>
        <taxon>Odontella</taxon>
    </lineage>
</organism>